<gene>
    <name evidence="2" type="ORF">BD410DRAFT_792392</name>
</gene>
<sequence>MSPQYTPPRTRATIPSDVAPLSPFGDPASSFKERLVGSTVNSAAIATASSIWANNSDLWTPGQDRMLHIVIIGILLAISAIFVARSFYKHIRRNRRQAWSSSRTIASGTSGSAEIPRFYQATISCESTVSEWSDVKPLHLSLSHPLSNGRSRLVLEHDVGADGSWRWRRPVASSSGDKSVGLSLFIAMPCPSNSRCWALRSPLLPGDTTGRPNLVGGYPNTFSASKGIKKEVPYIEFGSIKLPLSRNADIPGKTGRI</sequence>
<feature type="transmembrane region" description="Helical" evidence="1">
    <location>
        <begin position="66"/>
        <end position="88"/>
    </location>
</feature>
<dbReference type="Proteomes" id="UP000294933">
    <property type="component" value="Unassembled WGS sequence"/>
</dbReference>
<keyword evidence="3" id="KW-1185">Reference proteome</keyword>
<dbReference type="VEuPathDB" id="FungiDB:BD410DRAFT_792392"/>
<reference evidence="2 3" key="1">
    <citation type="submission" date="2018-06" db="EMBL/GenBank/DDBJ databases">
        <title>A transcriptomic atlas of mushroom development highlights an independent origin of complex multicellularity.</title>
        <authorList>
            <consortium name="DOE Joint Genome Institute"/>
            <person name="Krizsan K."/>
            <person name="Almasi E."/>
            <person name="Merenyi Z."/>
            <person name="Sahu N."/>
            <person name="Viragh M."/>
            <person name="Koszo T."/>
            <person name="Mondo S."/>
            <person name="Kiss B."/>
            <person name="Balint B."/>
            <person name="Kues U."/>
            <person name="Barry K."/>
            <person name="Hegedus J.C."/>
            <person name="Henrissat B."/>
            <person name="Johnson J."/>
            <person name="Lipzen A."/>
            <person name="Ohm R."/>
            <person name="Nagy I."/>
            <person name="Pangilinan J."/>
            <person name="Yan J."/>
            <person name="Xiong Y."/>
            <person name="Grigoriev I.V."/>
            <person name="Hibbett D.S."/>
            <person name="Nagy L.G."/>
        </authorList>
    </citation>
    <scope>NUCLEOTIDE SEQUENCE [LARGE SCALE GENOMIC DNA]</scope>
    <source>
        <strain evidence="2 3">SZMC22713</strain>
    </source>
</reference>
<keyword evidence="1" id="KW-0812">Transmembrane</keyword>
<dbReference type="EMBL" id="ML170199">
    <property type="protein sequence ID" value="TDL19140.1"/>
    <property type="molecule type" value="Genomic_DNA"/>
</dbReference>
<proteinExistence type="predicted"/>
<dbReference type="AlphaFoldDB" id="A0A4Y7PX77"/>
<keyword evidence="1" id="KW-0472">Membrane</keyword>
<protein>
    <submittedName>
        <fullName evidence="2">Uncharacterized protein</fullName>
    </submittedName>
</protein>
<accession>A0A4Y7PX77</accession>
<evidence type="ECO:0000256" key="1">
    <source>
        <dbReference type="SAM" id="Phobius"/>
    </source>
</evidence>
<keyword evidence="1" id="KW-1133">Transmembrane helix</keyword>
<evidence type="ECO:0000313" key="2">
    <source>
        <dbReference type="EMBL" id="TDL19140.1"/>
    </source>
</evidence>
<evidence type="ECO:0000313" key="3">
    <source>
        <dbReference type="Proteomes" id="UP000294933"/>
    </source>
</evidence>
<organism evidence="2 3">
    <name type="scientific">Rickenella mellea</name>
    <dbReference type="NCBI Taxonomy" id="50990"/>
    <lineage>
        <taxon>Eukaryota</taxon>
        <taxon>Fungi</taxon>
        <taxon>Dikarya</taxon>
        <taxon>Basidiomycota</taxon>
        <taxon>Agaricomycotina</taxon>
        <taxon>Agaricomycetes</taxon>
        <taxon>Hymenochaetales</taxon>
        <taxon>Rickenellaceae</taxon>
        <taxon>Rickenella</taxon>
    </lineage>
</organism>
<name>A0A4Y7PX77_9AGAM</name>